<comment type="caution">
    <text evidence="1">The sequence shown here is derived from an EMBL/GenBank/DDBJ whole genome shotgun (WGS) entry which is preliminary data.</text>
</comment>
<dbReference type="AlphaFoldDB" id="A0A1Z5IWF7"/>
<gene>
    <name evidence="1" type="ORF">IWT25_01402</name>
</gene>
<organism evidence="1 2">
    <name type="scientific">Secundilactobacillus pentosiphilus</name>
    <dbReference type="NCBI Taxonomy" id="1714682"/>
    <lineage>
        <taxon>Bacteria</taxon>
        <taxon>Bacillati</taxon>
        <taxon>Bacillota</taxon>
        <taxon>Bacilli</taxon>
        <taxon>Lactobacillales</taxon>
        <taxon>Lactobacillaceae</taxon>
        <taxon>Secundilactobacillus</taxon>
    </lineage>
</organism>
<name>A0A1Z5IWF7_9LACO</name>
<evidence type="ECO:0000313" key="2">
    <source>
        <dbReference type="Proteomes" id="UP000198414"/>
    </source>
</evidence>
<dbReference type="RefSeq" id="WP_089121211.1">
    <property type="nucleotide sequence ID" value="NZ_BCMI01000011.1"/>
</dbReference>
<sequence length="233" mass="24974" precursor="true">MTFFSIDNKDHKVKGSKRNAIKLTTLTALTMLTTSVAVVPLSEGITAQADTVTSSKTMNVVNSANVNTFAQTQLVKEADVPQLIQNKINDASEAQMAEITQKVKAATTITTQGGQTTMEVKDAAVEHAYLSVLAPNVLVVGNRSSGVTKIVWHGAVKKGNVDIYLSKNTIIGGHAGLAAVNLIKFGVNMYAENYFGAVKSFGAAIDHTVKASKVKNGKMFKMRHWKYAGSKNQ</sequence>
<dbReference type="OrthoDB" id="2284435at2"/>
<dbReference type="Proteomes" id="UP000198414">
    <property type="component" value="Unassembled WGS sequence"/>
</dbReference>
<proteinExistence type="predicted"/>
<accession>A0A1Z5IWF7</accession>
<evidence type="ECO:0000313" key="1">
    <source>
        <dbReference type="EMBL" id="GAX06077.1"/>
    </source>
</evidence>
<reference evidence="1 2" key="1">
    <citation type="submission" date="2015-11" db="EMBL/GenBank/DDBJ databases">
        <title>Draft genome sequences of new species of the genus Lactobacillus isolated from orchardgrass silage.</title>
        <authorList>
            <person name="Tohno M."/>
            <person name="Tanizawa Y."/>
            <person name="Arita M."/>
        </authorList>
    </citation>
    <scope>NUCLEOTIDE SEQUENCE [LARGE SCALE GENOMIC DNA]</scope>
    <source>
        <strain evidence="1 2">IWT25</strain>
    </source>
</reference>
<protein>
    <submittedName>
        <fullName evidence="1">Uncharacterized protein</fullName>
    </submittedName>
</protein>
<dbReference type="EMBL" id="BCMI01000011">
    <property type="protein sequence ID" value="GAX06077.1"/>
    <property type="molecule type" value="Genomic_DNA"/>
</dbReference>